<name>A0A6J5T940_9CAUD</name>
<organism evidence="1">
    <name type="scientific">uncultured Caudovirales phage</name>
    <dbReference type="NCBI Taxonomy" id="2100421"/>
    <lineage>
        <taxon>Viruses</taxon>
        <taxon>Duplodnaviria</taxon>
        <taxon>Heunggongvirae</taxon>
        <taxon>Uroviricota</taxon>
        <taxon>Caudoviricetes</taxon>
        <taxon>Peduoviridae</taxon>
        <taxon>Maltschvirus</taxon>
        <taxon>Maltschvirus maltsch</taxon>
    </lineage>
</organism>
<reference evidence="1" key="1">
    <citation type="submission" date="2020-05" db="EMBL/GenBank/DDBJ databases">
        <authorList>
            <person name="Chiriac C."/>
            <person name="Salcher M."/>
            <person name="Ghai R."/>
            <person name="Kavagutti S V."/>
        </authorList>
    </citation>
    <scope>NUCLEOTIDE SEQUENCE</scope>
</reference>
<protein>
    <submittedName>
        <fullName evidence="1">Uncharacterized protein</fullName>
    </submittedName>
</protein>
<accession>A0A6J5T940</accession>
<dbReference type="EMBL" id="LR797821">
    <property type="protein sequence ID" value="CAB4241346.1"/>
    <property type="molecule type" value="Genomic_DNA"/>
</dbReference>
<evidence type="ECO:0000313" key="1">
    <source>
        <dbReference type="EMBL" id="CAB4241346.1"/>
    </source>
</evidence>
<gene>
    <name evidence="1" type="ORF">UFOVP60_23</name>
</gene>
<sequence length="49" mass="5592">MSAAFVQFNPKSDYTEQQVTEAQDFLFDQGIIRSDKTLAAALYLLSQQY</sequence>
<proteinExistence type="predicted"/>